<evidence type="ECO:0000313" key="2">
    <source>
        <dbReference type="EMBL" id="PWA07511.1"/>
    </source>
</evidence>
<sequence length="210" mass="23347">MNRTEIDIPLASVTLRGELVIPENAKGIVIFSHGSGSSRFSPRNRYVATLIQEHGMGTLLFDLLTEKEDEIYENRFDIDLLVERLIESTEWLLNYKQTKGMPIGYFGASTGAASALRAAAHFGKTIKAVVSRGGRPDLALDELPIVTAPTLLLVGQLDEAVIEMNKIAYDRLGTIKEIKIIDGATHLFEEPGKLFEVAKLAILWYERYLV</sequence>
<dbReference type="AlphaFoldDB" id="A0A2U1JQS7"/>
<dbReference type="Pfam" id="PF01738">
    <property type="entry name" value="DLH"/>
    <property type="match status" value="1"/>
</dbReference>
<gene>
    <name evidence="2" type="ORF">DB895_01360</name>
</gene>
<accession>A0A2U1JQS7</accession>
<dbReference type="EMBL" id="QCZI01000001">
    <property type="protein sequence ID" value="PWA07511.1"/>
    <property type="molecule type" value="Genomic_DNA"/>
</dbReference>
<organism evidence="2 3">
    <name type="scientific">Flavobacterium psychrotolerans</name>
    <dbReference type="NCBI Taxonomy" id="2169410"/>
    <lineage>
        <taxon>Bacteria</taxon>
        <taxon>Pseudomonadati</taxon>
        <taxon>Bacteroidota</taxon>
        <taxon>Flavobacteriia</taxon>
        <taxon>Flavobacteriales</taxon>
        <taxon>Flavobacteriaceae</taxon>
        <taxon>Flavobacterium</taxon>
    </lineage>
</organism>
<dbReference type="InterPro" id="IPR002925">
    <property type="entry name" value="Dienelactn_hydro"/>
</dbReference>
<dbReference type="Proteomes" id="UP000245449">
    <property type="component" value="Unassembled WGS sequence"/>
</dbReference>
<dbReference type="SUPFAM" id="SSF53474">
    <property type="entry name" value="alpha/beta-Hydrolases"/>
    <property type="match status" value="1"/>
</dbReference>
<keyword evidence="3" id="KW-1185">Reference proteome</keyword>
<comment type="caution">
    <text evidence="2">The sequence shown here is derived from an EMBL/GenBank/DDBJ whole genome shotgun (WGS) entry which is preliminary data.</text>
</comment>
<evidence type="ECO:0000313" key="3">
    <source>
        <dbReference type="Proteomes" id="UP000245449"/>
    </source>
</evidence>
<name>A0A2U1JQS7_9FLAO</name>
<keyword evidence="2" id="KW-0378">Hydrolase</keyword>
<evidence type="ECO:0000259" key="1">
    <source>
        <dbReference type="Pfam" id="PF01738"/>
    </source>
</evidence>
<proteinExistence type="predicted"/>
<protein>
    <submittedName>
        <fullName evidence="2">Hydrolase</fullName>
    </submittedName>
</protein>
<feature type="domain" description="Dienelactone hydrolase" evidence="1">
    <location>
        <begin position="19"/>
        <end position="193"/>
    </location>
</feature>
<dbReference type="InterPro" id="IPR029058">
    <property type="entry name" value="AB_hydrolase_fold"/>
</dbReference>
<dbReference type="GO" id="GO:0016787">
    <property type="term" value="F:hydrolase activity"/>
    <property type="evidence" value="ECO:0007669"/>
    <property type="project" value="UniProtKB-KW"/>
</dbReference>
<reference evidence="2 3" key="1">
    <citation type="submission" date="2018-04" db="EMBL/GenBank/DDBJ databases">
        <title>Flavobacterium sp. nov., isolated from glacier ice.</title>
        <authorList>
            <person name="Liu Q."/>
            <person name="Xin Y.-H."/>
        </authorList>
    </citation>
    <scope>NUCLEOTIDE SEQUENCE [LARGE SCALE GENOMIC DNA]</scope>
    <source>
        <strain evidence="2 3">RB1R5</strain>
    </source>
</reference>
<dbReference type="Gene3D" id="3.40.50.1820">
    <property type="entry name" value="alpha/beta hydrolase"/>
    <property type="match status" value="1"/>
</dbReference>
<dbReference type="OrthoDB" id="9810066at2"/>